<evidence type="ECO:0000259" key="3">
    <source>
        <dbReference type="Pfam" id="PF07943"/>
    </source>
</evidence>
<sequence length="409" mass="46082">MRKIHNLLILVLIFFIIPNLNTVSAKSNPPSVSADGAILMDATTGEILFQKNMDKPYPPASTTKIMTALLTLENTNLDDVVTVGKKPPFADGSKIYIFEGEQITVRDLLYALLLESANDVSEALAEHISGSVEEFAKLMNKRAKELGCEDTNFVNPSGLYNDKHRTSAKDLALIMRELAKYPDYVQISTSLSYKIAPTNKSKEPRPLWNKNKLVQQYSTYYYDGIEGGKTGYTVQSEHSYVASAQRNNHRLVAAFIHDKNKTYFADAIKLFDYGFNNYELVKMFSKDEVVTEYNEKDLNVKLLASEDFYYIKEKGNDEKAVFNLENKDLSRESFQKGDNVINASISFNDKNIGTLKLLSDSDHIIKTNVSAQVISKMNTTVVTIVSLLLSVIIIALVIIYRKNKLKNIY</sequence>
<keyword evidence="5" id="KW-1185">Reference proteome</keyword>
<dbReference type="InterPro" id="IPR012907">
    <property type="entry name" value="Peptidase_S11_C"/>
</dbReference>
<keyword evidence="1" id="KW-1133">Transmembrane helix</keyword>
<evidence type="ECO:0000313" key="5">
    <source>
        <dbReference type="Proteomes" id="UP000726170"/>
    </source>
</evidence>
<evidence type="ECO:0000259" key="2">
    <source>
        <dbReference type="Pfam" id="PF00768"/>
    </source>
</evidence>
<dbReference type="Proteomes" id="UP000726170">
    <property type="component" value="Unassembled WGS sequence"/>
</dbReference>
<comment type="caution">
    <text evidence="4">The sequence shown here is derived from an EMBL/GenBank/DDBJ whole genome shotgun (WGS) entry which is preliminary data.</text>
</comment>
<dbReference type="PANTHER" id="PTHR21581">
    <property type="entry name" value="D-ALANYL-D-ALANINE CARBOXYPEPTIDASE"/>
    <property type="match status" value="1"/>
</dbReference>
<keyword evidence="4" id="KW-0645">Protease</keyword>
<feature type="domain" description="Peptidase S11 D-Ala-D-Ala carboxypeptidase A C-terminal" evidence="3">
    <location>
        <begin position="278"/>
        <end position="362"/>
    </location>
</feature>
<dbReference type="InterPro" id="IPR001967">
    <property type="entry name" value="Peptidase_S11_N"/>
</dbReference>
<gene>
    <name evidence="4" type="ORF">KQI86_04350</name>
</gene>
<proteinExistence type="predicted"/>
<accession>A0ABS6EEC3</accession>
<feature type="domain" description="Peptidase S11 D-alanyl-D-alanine carboxypeptidase A N-terminal" evidence="2">
    <location>
        <begin position="27"/>
        <end position="259"/>
    </location>
</feature>
<name>A0ABS6EEC3_9CLOT</name>
<evidence type="ECO:0000256" key="1">
    <source>
        <dbReference type="SAM" id="Phobius"/>
    </source>
</evidence>
<dbReference type="RefSeq" id="WP_216437914.1">
    <property type="nucleotide sequence ID" value="NZ_JAHLQF010000001.1"/>
</dbReference>
<keyword evidence="4" id="KW-0378">Hydrolase</keyword>
<reference evidence="4 5" key="1">
    <citation type="submission" date="2021-06" db="EMBL/GenBank/DDBJ databases">
        <authorList>
            <person name="Sun Q."/>
            <person name="Li D."/>
        </authorList>
    </citation>
    <scope>NUCLEOTIDE SEQUENCE [LARGE SCALE GENOMIC DNA]</scope>
    <source>
        <strain evidence="4 5">MSJ-11</strain>
    </source>
</reference>
<keyword evidence="4" id="KW-0121">Carboxypeptidase</keyword>
<dbReference type="PANTHER" id="PTHR21581:SF33">
    <property type="entry name" value="D-ALANYL-D-ALANINE CARBOXYPEPTIDASE DACB"/>
    <property type="match status" value="1"/>
</dbReference>
<protein>
    <submittedName>
        <fullName evidence="4">D-alanyl-D-alanine carboxypeptidase</fullName>
    </submittedName>
</protein>
<dbReference type="GO" id="GO:0004180">
    <property type="term" value="F:carboxypeptidase activity"/>
    <property type="evidence" value="ECO:0007669"/>
    <property type="project" value="UniProtKB-KW"/>
</dbReference>
<feature type="transmembrane region" description="Helical" evidence="1">
    <location>
        <begin position="381"/>
        <end position="400"/>
    </location>
</feature>
<organism evidence="4 5">
    <name type="scientific">Clostridium mobile</name>
    <dbReference type="NCBI Taxonomy" id="2841512"/>
    <lineage>
        <taxon>Bacteria</taxon>
        <taxon>Bacillati</taxon>
        <taxon>Bacillota</taxon>
        <taxon>Clostridia</taxon>
        <taxon>Eubacteriales</taxon>
        <taxon>Clostridiaceae</taxon>
        <taxon>Clostridium</taxon>
    </lineage>
</organism>
<evidence type="ECO:0000313" key="4">
    <source>
        <dbReference type="EMBL" id="MBU5483548.1"/>
    </source>
</evidence>
<keyword evidence="1" id="KW-0812">Transmembrane</keyword>
<keyword evidence="1" id="KW-0472">Membrane</keyword>
<dbReference type="EMBL" id="JAHLQF010000001">
    <property type="protein sequence ID" value="MBU5483548.1"/>
    <property type="molecule type" value="Genomic_DNA"/>
</dbReference>
<dbReference type="Pfam" id="PF00768">
    <property type="entry name" value="Peptidase_S11"/>
    <property type="match status" value="1"/>
</dbReference>
<dbReference type="Pfam" id="PF07943">
    <property type="entry name" value="PBP5_C"/>
    <property type="match status" value="1"/>
</dbReference>